<dbReference type="Pfam" id="PF00072">
    <property type="entry name" value="Response_reg"/>
    <property type="match status" value="1"/>
</dbReference>
<evidence type="ECO:0000256" key="1">
    <source>
        <dbReference type="ARBA" id="ARBA00022553"/>
    </source>
</evidence>
<feature type="domain" description="Response regulatory" evidence="8">
    <location>
        <begin position="499"/>
        <end position="619"/>
    </location>
</feature>
<dbReference type="SMART" id="SM00448">
    <property type="entry name" value="REC"/>
    <property type="match status" value="1"/>
</dbReference>
<evidence type="ECO:0000256" key="2">
    <source>
        <dbReference type="ARBA" id="ARBA00022679"/>
    </source>
</evidence>
<dbReference type="Pfam" id="PF13426">
    <property type="entry name" value="PAS_9"/>
    <property type="match status" value="1"/>
</dbReference>
<evidence type="ECO:0000259" key="10">
    <source>
        <dbReference type="PROSITE" id="PS50113"/>
    </source>
</evidence>
<keyword evidence="4 11" id="KW-0418">Kinase</keyword>
<dbReference type="Pfam" id="PF00512">
    <property type="entry name" value="HisKA"/>
    <property type="match status" value="1"/>
</dbReference>
<dbReference type="InterPro" id="IPR011006">
    <property type="entry name" value="CheY-like_superfamily"/>
</dbReference>
<dbReference type="CDD" id="cd00082">
    <property type="entry name" value="HisKA"/>
    <property type="match status" value="1"/>
</dbReference>
<dbReference type="SMART" id="SM00086">
    <property type="entry name" value="PAC"/>
    <property type="match status" value="1"/>
</dbReference>
<dbReference type="SMART" id="SM00388">
    <property type="entry name" value="HisKA"/>
    <property type="match status" value="1"/>
</dbReference>
<dbReference type="Gene3D" id="3.30.450.20">
    <property type="entry name" value="PAS domain"/>
    <property type="match status" value="2"/>
</dbReference>
<dbReference type="SUPFAM" id="SSF55785">
    <property type="entry name" value="PYP-like sensor domain (PAS domain)"/>
    <property type="match status" value="2"/>
</dbReference>
<feature type="domain" description="Histidine kinase" evidence="7">
    <location>
        <begin position="264"/>
        <end position="480"/>
    </location>
</feature>
<evidence type="ECO:0000256" key="4">
    <source>
        <dbReference type="ARBA" id="ARBA00022777"/>
    </source>
</evidence>
<dbReference type="InterPro" id="IPR000700">
    <property type="entry name" value="PAS-assoc_C"/>
</dbReference>
<evidence type="ECO:0000313" key="11">
    <source>
        <dbReference type="EMBL" id="UYP47615.1"/>
    </source>
</evidence>
<dbReference type="PROSITE" id="PS50110">
    <property type="entry name" value="RESPONSE_REGULATORY"/>
    <property type="match status" value="1"/>
</dbReference>
<dbReference type="Pfam" id="PF02518">
    <property type="entry name" value="HATPase_c"/>
    <property type="match status" value="1"/>
</dbReference>
<dbReference type="PROSITE" id="PS50113">
    <property type="entry name" value="PAC"/>
    <property type="match status" value="1"/>
</dbReference>
<dbReference type="InterPro" id="IPR000014">
    <property type="entry name" value="PAS"/>
</dbReference>
<keyword evidence="1" id="KW-0597">Phosphoprotein</keyword>
<evidence type="ECO:0000313" key="12">
    <source>
        <dbReference type="Proteomes" id="UP001208689"/>
    </source>
</evidence>
<name>A0ABY6HW20_9ARCH</name>
<dbReference type="InterPro" id="IPR005467">
    <property type="entry name" value="His_kinase_dom"/>
</dbReference>
<evidence type="ECO:0000259" key="7">
    <source>
        <dbReference type="PROSITE" id="PS50109"/>
    </source>
</evidence>
<dbReference type="InterPro" id="IPR004358">
    <property type="entry name" value="Sig_transdc_His_kin-like_C"/>
</dbReference>
<keyword evidence="6" id="KW-0902">Two-component regulatory system</keyword>
<dbReference type="GO" id="GO:0004673">
    <property type="term" value="F:protein histidine kinase activity"/>
    <property type="evidence" value="ECO:0007669"/>
    <property type="project" value="UniProtKB-EC"/>
</dbReference>
<evidence type="ECO:0000259" key="9">
    <source>
        <dbReference type="PROSITE" id="PS50112"/>
    </source>
</evidence>
<keyword evidence="3" id="KW-0547">Nucleotide-binding</keyword>
<dbReference type="Pfam" id="PF00989">
    <property type="entry name" value="PAS"/>
    <property type="match status" value="1"/>
</dbReference>
<keyword evidence="5" id="KW-0067">ATP-binding</keyword>
<dbReference type="Proteomes" id="UP001208689">
    <property type="component" value="Chromosome"/>
</dbReference>
<keyword evidence="2 11" id="KW-0808">Transferase</keyword>
<reference evidence="11" key="1">
    <citation type="submission" date="2022-09" db="EMBL/GenBank/DDBJ databases">
        <title>Actin cytoskeleton and complex cell architecture in an #Asgard archaeon.</title>
        <authorList>
            <person name="Ponce Toledo R.I."/>
            <person name="Schleper C."/>
            <person name="Rodrigues Oliveira T."/>
            <person name="Wollweber F."/>
            <person name="Xu J."/>
            <person name="Rittmann S."/>
            <person name="Klingl A."/>
            <person name="Pilhofer M."/>
        </authorList>
    </citation>
    <scope>NUCLEOTIDE SEQUENCE</scope>
    <source>
        <strain evidence="11">B-35</strain>
    </source>
</reference>
<evidence type="ECO:0000259" key="8">
    <source>
        <dbReference type="PROSITE" id="PS50110"/>
    </source>
</evidence>
<feature type="domain" description="PAC" evidence="10">
    <location>
        <begin position="200"/>
        <end position="251"/>
    </location>
</feature>
<dbReference type="EMBL" id="CP104013">
    <property type="protein sequence ID" value="UYP47615.1"/>
    <property type="molecule type" value="Genomic_DNA"/>
</dbReference>
<dbReference type="InterPro" id="IPR036097">
    <property type="entry name" value="HisK_dim/P_sf"/>
</dbReference>
<gene>
    <name evidence="11" type="ORF">NEF87_003900</name>
</gene>
<dbReference type="EC" id="2.7.13.3" evidence="11"/>
<dbReference type="PANTHER" id="PTHR43065:SF42">
    <property type="entry name" value="TWO-COMPONENT SENSOR PPRA"/>
    <property type="match status" value="1"/>
</dbReference>
<dbReference type="SUPFAM" id="SSF52172">
    <property type="entry name" value="CheY-like"/>
    <property type="match status" value="1"/>
</dbReference>
<dbReference type="InterPro" id="IPR013767">
    <property type="entry name" value="PAS_fold"/>
</dbReference>
<dbReference type="Gene3D" id="1.10.287.130">
    <property type="match status" value="1"/>
</dbReference>
<proteinExistence type="predicted"/>
<feature type="domain" description="PAS" evidence="9">
    <location>
        <begin position="126"/>
        <end position="180"/>
    </location>
</feature>
<evidence type="ECO:0000256" key="6">
    <source>
        <dbReference type="ARBA" id="ARBA00023012"/>
    </source>
</evidence>
<dbReference type="SMART" id="SM00091">
    <property type="entry name" value="PAS"/>
    <property type="match status" value="2"/>
</dbReference>
<dbReference type="InterPro" id="IPR035965">
    <property type="entry name" value="PAS-like_dom_sf"/>
</dbReference>
<evidence type="ECO:0000256" key="3">
    <source>
        <dbReference type="ARBA" id="ARBA00022741"/>
    </source>
</evidence>
<dbReference type="CDD" id="cd17546">
    <property type="entry name" value="REC_hyHK_CKI1_RcsC-like"/>
    <property type="match status" value="1"/>
</dbReference>
<dbReference type="NCBIfam" id="TIGR00229">
    <property type="entry name" value="sensory_box"/>
    <property type="match status" value="1"/>
</dbReference>
<organism evidence="11 12">
    <name type="scientific">Candidatus Lokiarchaeum ossiferum</name>
    <dbReference type="NCBI Taxonomy" id="2951803"/>
    <lineage>
        <taxon>Archaea</taxon>
        <taxon>Promethearchaeati</taxon>
        <taxon>Promethearchaeota</taxon>
        <taxon>Promethearchaeia</taxon>
        <taxon>Promethearchaeales</taxon>
        <taxon>Promethearchaeaceae</taxon>
        <taxon>Candidatus Lokiarchaeum</taxon>
    </lineage>
</organism>
<dbReference type="SUPFAM" id="SSF47384">
    <property type="entry name" value="Homodimeric domain of signal transducing histidine kinase"/>
    <property type="match status" value="1"/>
</dbReference>
<dbReference type="Gene3D" id="3.40.50.2300">
    <property type="match status" value="1"/>
</dbReference>
<dbReference type="PROSITE" id="PS50112">
    <property type="entry name" value="PAS"/>
    <property type="match status" value="1"/>
</dbReference>
<dbReference type="InterPro" id="IPR003661">
    <property type="entry name" value="HisK_dim/P_dom"/>
</dbReference>
<accession>A0ABY6HW20</accession>
<dbReference type="Gene3D" id="3.30.565.10">
    <property type="entry name" value="Histidine kinase-like ATPase, C-terminal domain"/>
    <property type="match status" value="1"/>
</dbReference>
<dbReference type="SMART" id="SM00387">
    <property type="entry name" value="HATPase_c"/>
    <property type="match status" value="1"/>
</dbReference>
<dbReference type="PRINTS" id="PR00344">
    <property type="entry name" value="BCTRLSENSOR"/>
</dbReference>
<dbReference type="InterPro" id="IPR001789">
    <property type="entry name" value="Sig_transdc_resp-reg_receiver"/>
</dbReference>
<sequence>MLKNNMVIQLLEENGFFLWETDYKYILKYLSPLAATISGIPMEKMLGMSIFDFLPDVDSPEVLWSRNLTHNPSTIHVQCEFIQKDGQINSLEIMGHRQQKNDGDYFVGTGKLLDTSDEKNRLFVQREQRLRMLFETANDLIMDLDKQENILSINPAGCALLGYKPQELSGNSIKMVIDPQFHNISDEYSLKKLKHETDVTTYEINFISKSGEKIPLELSTRLLYSGEEIIGYQGIGRDIRERRRFEEERIKTQKLESIGLLAGGIAHDFNNILVSIIGNINLLQFQEDANKETKEILHDLETGAFRARDLTKQLLTFSKGGSPVKKIMDIKTILKESASFILRGSKSTCKYIFEENIPPVDVDPGQISQVMHNLLMNAIQAMSRGGTIKIYLSNVASNTLPSSLNPDLKYIRIAVRDTGHGIPKHLQEKIFDPYFTTKKTGTGLGLATSYSIIKNHNGLLSFTSESGIGSTFSFYLPTIDAEVKPLESDLPIAIRQMNRILVMDDDKNIHLLLSRILKKLGFRSTFTFEGGETIQSFLNAKKQKDPYKMIIMDLTIPGGMGGKETVKRIRDLDSEVSIIVSSGYSNDPIMAHHSEYGFDGVLIKPYTLRQLKQVLAEYSN</sequence>
<dbReference type="PANTHER" id="PTHR43065">
    <property type="entry name" value="SENSOR HISTIDINE KINASE"/>
    <property type="match status" value="1"/>
</dbReference>
<evidence type="ECO:0000256" key="5">
    <source>
        <dbReference type="ARBA" id="ARBA00022840"/>
    </source>
</evidence>
<protein>
    <submittedName>
        <fullName evidence="11">Sensor histidine kinase RcsC</fullName>
        <ecNumber evidence="11">2.7.13.3</ecNumber>
    </submittedName>
</protein>
<dbReference type="SUPFAM" id="SSF55874">
    <property type="entry name" value="ATPase domain of HSP90 chaperone/DNA topoisomerase II/histidine kinase"/>
    <property type="match status" value="1"/>
</dbReference>
<dbReference type="InterPro" id="IPR036890">
    <property type="entry name" value="HATPase_C_sf"/>
</dbReference>
<dbReference type="CDD" id="cd00130">
    <property type="entry name" value="PAS"/>
    <property type="match status" value="2"/>
</dbReference>
<keyword evidence="12" id="KW-1185">Reference proteome</keyword>
<dbReference type="PROSITE" id="PS50109">
    <property type="entry name" value="HIS_KIN"/>
    <property type="match status" value="1"/>
</dbReference>
<dbReference type="InterPro" id="IPR001610">
    <property type="entry name" value="PAC"/>
</dbReference>
<dbReference type="InterPro" id="IPR003594">
    <property type="entry name" value="HATPase_dom"/>
</dbReference>